<comment type="caution">
    <text evidence="1">The sequence shown here is derived from an EMBL/GenBank/DDBJ whole genome shotgun (WGS) entry which is preliminary data.</text>
</comment>
<name>A0A850DVD5_9MICO</name>
<accession>A0A850DVD5</accession>
<reference evidence="1 2" key="1">
    <citation type="submission" date="2020-05" db="EMBL/GenBank/DDBJ databases">
        <title>Genome Sequencing of Type Strains.</title>
        <authorList>
            <person name="Lemaire J.F."/>
            <person name="Inderbitzin P."/>
            <person name="Gregorio O.A."/>
            <person name="Collins S.B."/>
            <person name="Wespe N."/>
            <person name="Knight-Connoni V."/>
        </authorList>
    </citation>
    <scope>NUCLEOTIDE SEQUENCE [LARGE SCALE GENOMIC DNA]</scope>
    <source>
        <strain evidence="1 2">DSM 20512</strain>
    </source>
</reference>
<dbReference type="AlphaFoldDB" id="A0A850DVD5"/>
<protein>
    <submittedName>
        <fullName evidence="1">Uncharacterized protein</fullName>
    </submittedName>
</protein>
<dbReference type="Proteomes" id="UP000539146">
    <property type="component" value="Unassembled WGS sequence"/>
</dbReference>
<dbReference type="RefSeq" id="WP_175326098.1">
    <property type="nucleotide sequence ID" value="NZ_BAAAWP010000001.1"/>
</dbReference>
<dbReference type="EMBL" id="JABMCG010000105">
    <property type="protein sequence ID" value="NUU28438.1"/>
    <property type="molecule type" value="Genomic_DNA"/>
</dbReference>
<organism evidence="1 2">
    <name type="scientific">Curtobacterium citreum</name>
    <dbReference type="NCBI Taxonomy" id="2036"/>
    <lineage>
        <taxon>Bacteria</taxon>
        <taxon>Bacillati</taxon>
        <taxon>Actinomycetota</taxon>
        <taxon>Actinomycetes</taxon>
        <taxon>Micrococcales</taxon>
        <taxon>Microbacteriaceae</taxon>
        <taxon>Curtobacterium</taxon>
    </lineage>
</organism>
<evidence type="ECO:0000313" key="2">
    <source>
        <dbReference type="Proteomes" id="UP000539146"/>
    </source>
</evidence>
<gene>
    <name evidence="1" type="ORF">HP467_10000</name>
</gene>
<sequence length="392" mass="42266">MVVPVPLGTEDRTARLTLHRPDHWHREDAQQADLRVTGDDVVLTVRSRPSDRTIAEEHTSLLERLPGSVEGLRLIGSDAWTAAGAPARLVEYVRPTADEWTEGGDVAGAHLLFVTGRHRVDVTVERPLRRLVATDDLVFAVLESVRATEPTPARPQRDLEPLPAPAPAPVLDGPRVSVAALATLQGLIGRRWNPTLLRTEAGRELVEAGLVGRLGTLPESTQALLAPWQEGTQPVTLEQHLPDGRRTRLQAWSDTVVDGTDDVVVGSATPERVVALLAGRLGIGPTWTFPFRTGSLRADLLGRRVGGGTDVPDLPASIAEGDPRLARFWSAPWTVSHLLRPGRPEPVTIVHATGHGFARVGRTTAGETSFRTDSPANVYRSVVRAVLAAPTA</sequence>
<evidence type="ECO:0000313" key="1">
    <source>
        <dbReference type="EMBL" id="NUU28438.1"/>
    </source>
</evidence>
<proteinExistence type="predicted"/>